<feature type="domain" description="HNH nuclease" evidence="1">
    <location>
        <begin position="214"/>
        <end position="272"/>
    </location>
</feature>
<keyword evidence="3" id="KW-1185">Reference proteome</keyword>
<dbReference type="Proteomes" id="UP000192900">
    <property type="component" value="Chromosome"/>
</dbReference>
<dbReference type="InterPro" id="IPR003615">
    <property type="entry name" value="HNH_nuc"/>
</dbReference>
<organism evidence="2 3">
    <name type="scientific">Pantoea alhagi</name>
    <dbReference type="NCBI Taxonomy" id="1891675"/>
    <lineage>
        <taxon>Bacteria</taxon>
        <taxon>Pseudomonadati</taxon>
        <taxon>Pseudomonadota</taxon>
        <taxon>Gammaproteobacteria</taxon>
        <taxon>Enterobacterales</taxon>
        <taxon>Erwiniaceae</taxon>
        <taxon>Pantoea</taxon>
    </lineage>
</organism>
<dbReference type="GO" id="GO:0004519">
    <property type="term" value="F:endonuclease activity"/>
    <property type="evidence" value="ECO:0007669"/>
    <property type="project" value="UniProtKB-KW"/>
</dbReference>
<gene>
    <name evidence="2" type="ORF">B1H58_15720</name>
</gene>
<evidence type="ECO:0000259" key="1">
    <source>
        <dbReference type="Pfam" id="PF13391"/>
    </source>
</evidence>
<evidence type="ECO:0000313" key="3">
    <source>
        <dbReference type="Proteomes" id="UP000192900"/>
    </source>
</evidence>
<evidence type="ECO:0000313" key="2">
    <source>
        <dbReference type="EMBL" id="ARJ43340.1"/>
    </source>
</evidence>
<keyword evidence="2" id="KW-0255">Endonuclease</keyword>
<protein>
    <submittedName>
        <fullName evidence="2">HNH endonuclease</fullName>
    </submittedName>
</protein>
<keyword evidence="2" id="KW-0540">Nuclease</keyword>
<dbReference type="AlphaFoldDB" id="A0A1W6B8C6"/>
<dbReference type="KEGG" id="palh:B1H58_15720"/>
<dbReference type="Pfam" id="PF13391">
    <property type="entry name" value="HNH_2"/>
    <property type="match status" value="1"/>
</dbReference>
<keyword evidence="2" id="KW-0378">Hydrolase</keyword>
<dbReference type="EMBL" id="CP019706">
    <property type="protein sequence ID" value="ARJ43340.1"/>
    <property type="molecule type" value="Genomic_DNA"/>
</dbReference>
<accession>A0A1W6B8C6</accession>
<dbReference type="RefSeq" id="WP_085071395.1">
    <property type="nucleotide sequence ID" value="NZ_CP019706.1"/>
</dbReference>
<dbReference type="OrthoDB" id="529575at2"/>
<sequence length="323" mass="36589">MRFNYDLLPGEQLTFEEISQRYGQKYPTEKALTFRGLLSPSTSPRQLVIRAVFAHQAENSPLEDLLFVSDDNDRKNYLRRFEHYMHQGQSFLYLRRNDAAGTLWKVMGESRVYAMLDPNGATAQNLLASRGYRLTLMRQQGDDDYWQLYDPKAQPCFNEARTLQFIVVLETPMLPAPAAVIAGQQVGRRVRVKVLQRASQAEFSAAVNARYGGCVITGTTLSESASAPWVEACYIDASENSEGLLADSSVDNGLFLRSDLRRLFISGRLFIDSDQGTVHIRPALQSEDNLHDIYHDIDGKVCALWQCVPPATRERLKKTVRLF</sequence>
<reference evidence="2 3" key="1">
    <citation type="submission" date="2017-02" db="EMBL/GenBank/DDBJ databases">
        <title>Complete genome sequence of the drought resistance-promoting endophyte Pantoea alhagi LTYR-11Z.</title>
        <authorList>
            <person name="Zhang L."/>
        </authorList>
    </citation>
    <scope>NUCLEOTIDE SEQUENCE [LARGE SCALE GENOMIC DNA]</scope>
    <source>
        <strain evidence="2 3">LTYR-11Z</strain>
    </source>
</reference>
<dbReference type="STRING" id="1891675.B1H58_15720"/>
<name>A0A1W6B8C6_9GAMM</name>
<proteinExistence type="predicted"/>